<feature type="compositionally biased region" description="Basic and acidic residues" evidence="1">
    <location>
        <begin position="8"/>
        <end position="30"/>
    </location>
</feature>
<evidence type="ECO:0000313" key="2">
    <source>
        <dbReference type="EMBL" id="EZF49572.1"/>
    </source>
</evidence>
<organism evidence="2">
    <name type="scientific">Trichophyton rubrum CBS 288.86</name>
    <dbReference type="NCBI Taxonomy" id="1215330"/>
    <lineage>
        <taxon>Eukaryota</taxon>
        <taxon>Fungi</taxon>
        <taxon>Dikarya</taxon>
        <taxon>Ascomycota</taxon>
        <taxon>Pezizomycotina</taxon>
        <taxon>Eurotiomycetes</taxon>
        <taxon>Eurotiomycetidae</taxon>
        <taxon>Onygenales</taxon>
        <taxon>Arthrodermataceae</taxon>
        <taxon>Trichophyton</taxon>
    </lineage>
</organism>
<feature type="compositionally biased region" description="Basic residues" evidence="1">
    <location>
        <begin position="84"/>
        <end position="100"/>
    </location>
</feature>
<feature type="region of interest" description="Disordered" evidence="1">
    <location>
        <begin position="76"/>
        <end position="100"/>
    </location>
</feature>
<accession>A0A022VTK1</accession>
<dbReference type="AlphaFoldDB" id="A0A022VTK1"/>
<dbReference type="HOGENOM" id="CLU_2322042_0_0_1"/>
<proteinExistence type="predicted"/>
<protein>
    <submittedName>
        <fullName evidence="2">Uncharacterized protein</fullName>
    </submittedName>
</protein>
<reference evidence="2" key="1">
    <citation type="submission" date="2014-02" db="EMBL/GenBank/DDBJ databases">
        <title>The Genome Sequence of Trichophyton rubrum (morphotype fischeri) CBS 288.86.</title>
        <authorList>
            <consortium name="The Broad Institute Genomics Platform"/>
            <person name="Cuomo C.A."/>
            <person name="White T.C."/>
            <person name="Graser Y."/>
            <person name="Martinez-Rossi N."/>
            <person name="Heitman J."/>
            <person name="Young S.K."/>
            <person name="Zeng Q."/>
            <person name="Gargeya S."/>
            <person name="Abouelleil A."/>
            <person name="Alvarado L."/>
            <person name="Chapman S.B."/>
            <person name="Gainer-Dewar J."/>
            <person name="Goldberg J."/>
            <person name="Griggs A."/>
            <person name="Gujja S."/>
            <person name="Hansen M."/>
            <person name="Howarth C."/>
            <person name="Imamovic A."/>
            <person name="Larimer J."/>
            <person name="Martinez D."/>
            <person name="Murphy C."/>
            <person name="Pearson M.D."/>
            <person name="Persinoti G."/>
            <person name="Poon T."/>
            <person name="Priest M."/>
            <person name="Roberts A.D."/>
            <person name="Saif S."/>
            <person name="Shea T.D."/>
            <person name="Sykes S.N."/>
            <person name="Wortman J."/>
            <person name="Nusbaum C."/>
            <person name="Birren B."/>
        </authorList>
    </citation>
    <scope>NUCLEOTIDE SEQUENCE [LARGE SCALE GENOMIC DNA]</scope>
    <source>
        <strain evidence="2">CBS 288.86</strain>
    </source>
</reference>
<feature type="compositionally biased region" description="Low complexity" evidence="1">
    <location>
        <begin position="31"/>
        <end position="43"/>
    </location>
</feature>
<dbReference type="Proteomes" id="UP000023758">
    <property type="component" value="Unassembled WGS sequence"/>
</dbReference>
<dbReference type="EMBL" id="KK207901">
    <property type="protein sequence ID" value="EZF49572.1"/>
    <property type="molecule type" value="Genomic_DNA"/>
</dbReference>
<name>A0A022VTK1_TRIRU</name>
<evidence type="ECO:0000256" key="1">
    <source>
        <dbReference type="SAM" id="MobiDB-lite"/>
    </source>
</evidence>
<gene>
    <name evidence="2" type="ORF">H103_06953</name>
</gene>
<feature type="region of interest" description="Disordered" evidence="1">
    <location>
        <begin position="1"/>
        <end position="63"/>
    </location>
</feature>
<feature type="compositionally biased region" description="Basic and acidic residues" evidence="1">
    <location>
        <begin position="52"/>
        <end position="62"/>
    </location>
</feature>
<sequence>MWQAEYTSVEKEKNEEGRRRVYDMGRKDATNRPTSQPTTTTTPEYSNRHTIHPSDRPTDRPSGRVFYNVICIMGGRETSSTMKSRQKTTTQRRSRRSIIK</sequence>